<dbReference type="InterPro" id="IPR035490">
    <property type="entry name" value="GlmS/FrlB_SIS"/>
</dbReference>
<dbReference type="CDD" id="cd05009">
    <property type="entry name" value="SIS_GlmS_GlmD_2"/>
    <property type="match status" value="1"/>
</dbReference>
<comment type="subcellular location">
    <subcellularLocation>
        <location evidence="8">Cytoplasm</location>
    </subcellularLocation>
</comment>
<evidence type="ECO:0000256" key="6">
    <source>
        <dbReference type="ARBA" id="ARBA00022737"/>
    </source>
</evidence>
<dbReference type="InterPro" id="IPR047084">
    <property type="entry name" value="GFAT_N"/>
</dbReference>
<gene>
    <name evidence="11" type="primary">glmS_1</name>
    <name evidence="8" type="synonym">glmS</name>
    <name evidence="11" type="ORF">GCM10009665_27350</name>
</gene>
<comment type="catalytic activity">
    <reaction evidence="1 8">
        <text>D-fructose 6-phosphate + L-glutamine = D-glucosamine 6-phosphate + L-glutamate</text>
        <dbReference type="Rhea" id="RHEA:13237"/>
        <dbReference type="ChEBI" id="CHEBI:29985"/>
        <dbReference type="ChEBI" id="CHEBI:58359"/>
        <dbReference type="ChEBI" id="CHEBI:58725"/>
        <dbReference type="ChEBI" id="CHEBI:61527"/>
        <dbReference type="EC" id="2.6.1.16"/>
    </reaction>
</comment>
<evidence type="ECO:0000313" key="11">
    <source>
        <dbReference type="EMBL" id="GAA1235701.1"/>
    </source>
</evidence>
<proteinExistence type="inferred from homology"/>
<dbReference type="InterPro" id="IPR046348">
    <property type="entry name" value="SIS_dom_sf"/>
</dbReference>
<keyword evidence="12" id="KW-1185">Reference proteome</keyword>
<accession>A0ABP4GY17</accession>
<feature type="domain" description="SIS" evidence="10">
    <location>
        <begin position="288"/>
        <end position="427"/>
    </location>
</feature>
<comment type="subunit">
    <text evidence="8">Homodimer.</text>
</comment>
<dbReference type="NCBIfam" id="NF001484">
    <property type="entry name" value="PRK00331.1"/>
    <property type="match status" value="1"/>
</dbReference>
<dbReference type="RefSeq" id="WP_344441748.1">
    <property type="nucleotide sequence ID" value="NZ_BAAALF010000038.1"/>
</dbReference>
<dbReference type="InterPro" id="IPR035466">
    <property type="entry name" value="GlmS/AgaS_SIS"/>
</dbReference>
<evidence type="ECO:0000313" key="12">
    <source>
        <dbReference type="Proteomes" id="UP001500037"/>
    </source>
</evidence>
<dbReference type="InterPro" id="IPR029055">
    <property type="entry name" value="Ntn_hydrolases_N"/>
</dbReference>
<evidence type="ECO:0000259" key="10">
    <source>
        <dbReference type="PROSITE" id="PS51464"/>
    </source>
</evidence>
<dbReference type="CDD" id="cd00714">
    <property type="entry name" value="GFAT"/>
    <property type="match status" value="1"/>
</dbReference>
<dbReference type="CDD" id="cd05008">
    <property type="entry name" value="SIS_GlmS_GlmD_1"/>
    <property type="match status" value="1"/>
</dbReference>
<keyword evidence="6" id="KW-0677">Repeat</keyword>
<dbReference type="PROSITE" id="PS51278">
    <property type="entry name" value="GATASE_TYPE_2"/>
    <property type="match status" value="1"/>
</dbReference>
<feature type="initiator methionine" description="Removed" evidence="8">
    <location>
        <position position="1"/>
    </location>
</feature>
<evidence type="ECO:0000256" key="7">
    <source>
        <dbReference type="ARBA" id="ARBA00022962"/>
    </source>
</evidence>
<dbReference type="InterPro" id="IPR005855">
    <property type="entry name" value="GFAT"/>
</dbReference>
<evidence type="ECO:0000256" key="5">
    <source>
        <dbReference type="ARBA" id="ARBA00022679"/>
    </source>
</evidence>
<dbReference type="PANTHER" id="PTHR10937">
    <property type="entry name" value="GLUCOSAMINE--FRUCTOSE-6-PHOSPHATE AMINOTRANSFERASE, ISOMERIZING"/>
    <property type="match status" value="1"/>
</dbReference>
<sequence>MCGIVAYIGPKDATPFLLEGLQRLEYRGYDSAGVAVTGKGAGLKLRKAKGRVADLAATVPARFKGSTGIGHTRWATHGEPSDANAHPHLDNAGRFAVVHNGIIENADQLRARLTAEGAVFASETDTEVLVHLIAAHSAEGTDLEEAVRSSLALVVGTYGIAVLDAEQPDRIVVARNGSPIVLGIGEKEMFVASDVAALVRYTRQVVHLEDGELAVIRAEGFRTFTEDARPTTRQPSTVDWEIDSYDTAGHAHFLVKEIHEQPAAVERTLSGRLDERFATAHLGGLNMDARELRDIRRVKIIGCGSAYYAGQMGAQLIEELARIPADSEPASEFRYRNPVIEADTLYVAVSQSGETYDTLAAVQEVKRKGGRVLGVVNTVGSAIARACDGGIYLHAGPEISVASTKAFTSTVVAFALLALHFGRINDLSPADGRRIVEGLKALPGQIREILEQEKEIAELAAEYANCQGMMFIGRVRGYPVAREGAQKLKEISYVHAEAYPASELKHGPLALISPELPTVALVPDDELLDKNLTTLGEIRARAGRVLAIAHRAPDPKLANHSVLVPRNEPELDPLLLNIPLQLLAYHAAVALERDVDKPRNLAKSVTVE</sequence>
<keyword evidence="5 8" id="KW-0808">Transferase</keyword>
<dbReference type="Pfam" id="PF13522">
    <property type="entry name" value="GATase_6"/>
    <property type="match status" value="1"/>
</dbReference>
<dbReference type="SUPFAM" id="SSF56235">
    <property type="entry name" value="N-terminal nucleophile aminohydrolases (Ntn hydrolases)"/>
    <property type="match status" value="1"/>
</dbReference>
<evidence type="ECO:0000256" key="8">
    <source>
        <dbReference type="HAMAP-Rule" id="MF_00164"/>
    </source>
</evidence>
<dbReference type="InterPro" id="IPR001347">
    <property type="entry name" value="SIS_dom"/>
</dbReference>
<protein>
    <recommendedName>
        <fullName evidence="3 8">Glutamine--fructose-6-phosphate aminotransferase [isomerizing]</fullName>
        <ecNumber evidence="2 8">2.6.1.16</ecNumber>
    </recommendedName>
    <alternativeName>
        <fullName evidence="8">D-fructose-6-phosphate amidotransferase</fullName>
    </alternativeName>
    <alternativeName>
        <fullName evidence="8">GFAT</fullName>
    </alternativeName>
    <alternativeName>
        <fullName evidence="8">Glucosamine-6-phosphate synthase</fullName>
    </alternativeName>
    <alternativeName>
        <fullName evidence="8">Hexosephosphate aminotransferase</fullName>
    </alternativeName>
    <alternativeName>
        <fullName evidence="8">L-glutamine--D-fructose-6-phosphate amidotransferase</fullName>
    </alternativeName>
</protein>
<dbReference type="PANTHER" id="PTHR10937:SF0">
    <property type="entry name" value="GLUTAMINE--FRUCTOSE-6-PHOSPHATE TRANSAMINASE (ISOMERIZING)"/>
    <property type="match status" value="1"/>
</dbReference>
<evidence type="ECO:0000256" key="4">
    <source>
        <dbReference type="ARBA" id="ARBA00022576"/>
    </source>
</evidence>
<dbReference type="HAMAP" id="MF_00164">
    <property type="entry name" value="GlmS"/>
    <property type="match status" value="1"/>
</dbReference>
<reference evidence="12" key="1">
    <citation type="journal article" date="2019" name="Int. J. Syst. Evol. Microbiol.">
        <title>The Global Catalogue of Microorganisms (GCM) 10K type strain sequencing project: providing services to taxonomists for standard genome sequencing and annotation.</title>
        <authorList>
            <consortium name="The Broad Institute Genomics Platform"/>
            <consortium name="The Broad Institute Genome Sequencing Center for Infectious Disease"/>
            <person name="Wu L."/>
            <person name="Ma J."/>
        </authorList>
    </citation>
    <scope>NUCLEOTIDE SEQUENCE [LARGE SCALE GENOMIC DNA]</scope>
    <source>
        <strain evidence="12">JCM 13004</strain>
    </source>
</reference>
<keyword evidence="8" id="KW-0963">Cytoplasm</keyword>
<keyword evidence="4 8" id="KW-0032">Aminotransferase</keyword>
<name>A0ABP4GY17_9ACTN</name>
<keyword evidence="7" id="KW-0315">Glutamine amidotransferase</keyword>
<dbReference type="SUPFAM" id="SSF53697">
    <property type="entry name" value="SIS domain"/>
    <property type="match status" value="1"/>
</dbReference>
<organism evidence="11 12">
    <name type="scientific">Kitasatospora nipponensis</name>
    <dbReference type="NCBI Taxonomy" id="258049"/>
    <lineage>
        <taxon>Bacteria</taxon>
        <taxon>Bacillati</taxon>
        <taxon>Actinomycetota</taxon>
        <taxon>Actinomycetes</taxon>
        <taxon>Kitasatosporales</taxon>
        <taxon>Streptomycetaceae</taxon>
        <taxon>Kitasatospora</taxon>
    </lineage>
</organism>
<feature type="active site" description="Nucleophile; for GATase activity" evidence="8">
    <location>
        <position position="2"/>
    </location>
</feature>
<evidence type="ECO:0000256" key="1">
    <source>
        <dbReference type="ARBA" id="ARBA00001031"/>
    </source>
</evidence>
<dbReference type="EMBL" id="BAAALF010000038">
    <property type="protein sequence ID" value="GAA1235701.1"/>
    <property type="molecule type" value="Genomic_DNA"/>
</dbReference>
<feature type="domain" description="Glutamine amidotransferase type-2" evidence="9">
    <location>
        <begin position="2"/>
        <end position="219"/>
    </location>
</feature>
<feature type="active site" description="For Fru-6P isomerization activity" evidence="8">
    <location>
        <position position="603"/>
    </location>
</feature>
<dbReference type="PROSITE" id="PS51464">
    <property type="entry name" value="SIS"/>
    <property type="match status" value="2"/>
</dbReference>
<dbReference type="Pfam" id="PF01380">
    <property type="entry name" value="SIS"/>
    <property type="match status" value="2"/>
</dbReference>
<comment type="function">
    <text evidence="8">Catalyzes the first step in hexosamine metabolism, converting fructose-6P into glucosamine-6P using glutamine as a nitrogen source.</text>
</comment>
<dbReference type="EC" id="2.6.1.16" evidence="2 8"/>
<dbReference type="Gene3D" id="3.60.20.10">
    <property type="entry name" value="Glutamine Phosphoribosylpyrophosphate, subunit 1, domain 1"/>
    <property type="match status" value="1"/>
</dbReference>
<dbReference type="Gene3D" id="3.40.50.10490">
    <property type="entry name" value="Glucose-6-phosphate isomerase like protein, domain 1"/>
    <property type="match status" value="2"/>
</dbReference>
<dbReference type="Proteomes" id="UP001500037">
    <property type="component" value="Unassembled WGS sequence"/>
</dbReference>
<dbReference type="NCBIfam" id="TIGR01135">
    <property type="entry name" value="glmS"/>
    <property type="match status" value="1"/>
</dbReference>
<evidence type="ECO:0000259" key="9">
    <source>
        <dbReference type="PROSITE" id="PS51278"/>
    </source>
</evidence>
<dbReference type="InterPro" id="IPR017932">
    <property type="entry name" value="GATase_2_dom"/>
</dbReference>
<evidence type="ECO:0000256" key="2">
    <source>
        <dbReference type="ARBA" id="ARBA00012916"/>
    </source>
</evidence>
<evidence type="ECO:0000256" key="3">
    <source>
        <dbReference type="ARBA" id="ARBA00016090"/>
    </source>
</evidence>
<comment type="caution">
    <text evidence="11">The sequence shown here is derived from an EMBL/GenBank/DDBJ whole genome shotgun (WGS) entry which is preliminary data.</text>
</comment>
<feature type="domain" description="SIS" evidence="10">
    <location>
        <begin position="459"/>
        <end position="598"/>
    </location>
</feature>